<dbReference type="InterPro" id="IPR000683">
    <property type="entry name" value="Gfo/Idh/MocA-like_OxRdtase_N"/>
</dbReference>
<evidence type="ECO:0000256" key="6">
    <source>
        <dbReference type="ARBA" id="ARBA00023763"/>
    </source>
</evidence>
<feature type="chain" id="PRO_5017634643" evidence="8">
    <location>
        <begin position="27"/>
        <end position="569"/>
    </location>
</feature>
<dbReference type="InterPro" id="IPR050463">
    <property type="entry name" value="Gfo/Idh/MocA_oxidrdct_glycsds"/>
</dbReference>
<feature type="region of interest" description="Disordered" evidence="7">
    <location>
        <begin position="530"/>
        <end position="553"/>
    </location>
</feature>
<dbReference type="Pfam" id="PF21252">
    <property type="entry name" value="Glyco_hydro_109_C"/>
    <property type="match status" value="1"/>
</dbReference>
<dbReference type="InterPro" id="IPR036291">
    <property type="entry name" value="NAD(P)-bd_dom_sf"/>
</dbReference>
<comment type="function">
    <text evidence="6">Glycosidase.</text>
</comment>
<dbReference type="Gene3D" id="3.40.50.720">
    <property type="entry name" value="NAD(P)-binding Rossmann-like Domain"/>
    <property type="match status" value="1"/>
</dbReference>
<keyword evidence="8" id="KW-0732">Signal</keyword>
<evidence type="ECO:0000256" key="3">
    <source>
        <dbReference type="ARBA" id="ARBA00022801"/>
    </source>
</evidence>
<dbReference type="GO" id="GO:0016798">
    <property type="term" value="F:hydrolase activity, acting on glycosyl bonds"/>
    <property type="evidence" value="ECO:0007669"/>
    <property type="project" value="UniProtKB-KW"/>
</dbReference>
<dbReference type="EMBL" id="QSQT01000043">
    <property type="protein sequence ID" value="RGK51380.1"/>
    <property type="molecule type" value="Genomic_DNA"/>
</dbReference>
<name>A0A3E4MNR1_9BACT</name>
<feature type="domain" description="Glycosyl hydrolase 109 C-terminal" evidence="10">
    <location>
        <begin position="203"/>
        <end position="356"/>
    </location>
</feature>
<dbReference type="InterPro" id="IPR049303">
    <property type="entry name" value="Glyco_hydro_109_C"/>
</dbReference>
<evidence type="ECO:0000313" key="12">
    <source>
        <dbReference type="Proteomes" id="UP000260862"/>
    </source>
</evidence>
<keyword evidence="5" id="KW-0326">Glycosidase</keyword>
<evidence type="ECO:0000256" key="7">
    <source>
        <dbReference type="SAM" id="MobiDB-lite"/>
    </source>
</evidence>
<evidence type="ECO:0000313" key="11">
    <source>
        <dbReference type="EMBL" id="RGK51380.1"/>
    </source>
</evidence>
<comment type="cofactor">
    <cofactor evidence="1">
        <name>NAD(+)</name>
        <dbReference type="ChEBI" id="CHEBI:57540"/>
    </cofactor>
</comment>
<evidence type="ECO:0000256" key="2">
    <source>
        <dbReference type="ARBA" id="ARBA00009329"/>
    </source>
</evidence>
<dbReference type="GO" id="GO:0000166">
    <property type="term" value="F:nucleotide binding"/>
    <property type="evidence" value="ECO:0007669"/>
    <property type="project" value="InterPro"/>
</dbReference>
<comment type="caution">
    <text evidence="11">The sequence shown here is derived from an EMBL/GenBank/DDBJ whole genome shotgun (WGS) entry which is preliminary data.</text>
</comment>
<dbReference type="PANTHER" id="PTHR43818:SF1">
    <property type="entry name" value="GLYCOSYL HYDROLASE FAMILY 109 PROTEIN"/>
    <property type="match status" value="1"/>
</dbReference>
<feature type="signal peptide" evidence="8">
    <location>
        <begin position="1"/>
        <end position="26"/>
    </location>
</feature>
<comment type="similarity">
    <text evidence="2">Belongs to the Gfo/Idh/MocA family. Glycosyl hydrolase 109 subfamily.</text>
</comment>
<reference evidence="11 12" key="1">
    <citation type="submission" date="2018-08" db="EMBL/GenBank/DDBJ databases">
        <title>A genome reference for cultivated species of the human gut microbiota.</title>
        <authorList>
            <person name="Zou Y."/>
            <person name="Xue W."/>
            <person name="Luo G."/>
        </authorList>
    </citation>
    <scope>NUCLEOTIDE SEQUENCE [LARGE SCALE GENOMIC DNA]</scope>
    <source>
        <strain evidence="11 12">TF10-3AC</strain>
    </source>
</reference>
<dbReference type="AlphaFoldDB" id="A0A3E4MNR1"/>
<accession>A0A3E4MNR1</accession>
<evidence type="ECO:0000259" key="9">
    <source>
        <dbReference type="Pfam" id="PF01408"/>
    </source>
</evidence>
<evidence type="ECO:0000256" key="1">
    <source>
        <dbReference type="ARBA" id="ARBA00001911"/>
    </source>
</evidence>
<dbReference type="SUPFAM" id="SSF55347">
    <property type="entry name" value="Glyceraldehyde-3-phosphate dehydrogenase-like, C-terminal domain"/>
    <property type="match status" value="1"/>
</dbReference>
<dbReference type="Proteomes" id="UP000260862">
    <property type="component" value="Unassembled WGS sequence"/>
</dbReference>
<feature type="domain" description="Gfo/Idh/MocA-like oxidoreductase N-terminal" evidence="9">
    <location>
        <begin position="67"/>
        <end position="191"/>
    </location>
</feature>
<gene>
    <name evidence="11" type="ORF">DXD04_15285</name>
</gene>
<evidence type="ECO:0000256" key="4">
    <source>
        <dbReference type="ARBA" id="ARBA00023027"/>
    </source>
</evidence>
<protein>
    <submittedName>
        <fullName evidence="11">Glycosyl hydrolase</fullName>
    </submittedName>
</protein>
<keyword evidence="4" id="KW-0520">NAD</keyword>
<dbReference type="SUPFAM" id="SSF51735">
    <property type="entry name" value="NAD(P)-binding Rossmann-fold domains"/>
    <property type="match status" value="1"/>
</dbReference>
<dbReference type="PANTHER" id="PTHR43818">
    <property type="entry name" value="BCDNA.GH03377"/>
    <property type="match status" value="1"/>
</dbReference>
<dbReference type="Pfam" id="PF01408">
    <property type="entry name" value="GFO_IDH_MocA"/>
    <property type="match status" value="1"/>
</dbReference>
<dbReference type="Gene3D" id="3.30.360.10">
    <property type="entry name" value="Dihydrodipicolinate Reductase, domain 2"/>
    <property type="match status" value="1"/>
</dbReference>
<evidence type="ECO:0000259" key="10">
    <source>
        <dbReference type="Pfam" id="PF21252"/>
    </source>
</evidence>
<proteinExistence type="inferred from homology"/>
<dbReference type="RefSeq" id="WP_117674040.1">
    <property type="nucleotide sequence ID" value="NZ_CABOGR010000043.1"/>
</dbReference>
<sequence length="569" mass="63541">MKHFGKMIVGACTVLTLTCTPAQLLAQSLSPSTQWEWNKGTIVIKSPERPAGQESVIGLTVPKMNVVRVGFVGLGMRGPGAVERFTHIAGTKIVALCDYEKERAEKCQKYLQKACLPEAAVYSGAEGYKALCEREDIDLVYIAADWDHHFPIAKYAMEHGKNVAIEVPSAMNLEQCWELINLSETTRKHCMILENCCYDWFEMNTLNMAQQGVFGEVLRAQGAYIHNLDDFWPYYWKNGKEDKLGWRLRYNKENRGDVYATHGLGPVAQALNIHRGDRMATLVAMDTKSVHGKALVEKATGEPCDEFRNGDHTTTLIRTENGKVIEIQHNVMNPQPYNRLYQLTGTKGFANKYPVEGYAVDADQMKASGVQPKVDNLSSHSFLPEKEMEALVNKYQHPILKKYGEMAKEVGGHGGMDFIMDSRMVYCLQNGLPLDMDVYDLAEWCALAELGAISMDNGCAAVAFPDFTRGHWNDVKGFHHAFATPEDEAAAELAAETATLSLKAQGMKEWLAKSKKAEVSKEEAEARVKQLSDQLEKTQKKANGAESKELKDAVKQAEKMLKQAQKMLK</sequence>
<feature type="compositionally biased region" description="Basic and acidic residues" evidence="7">
    <location>
        <begin position="530"/>
        <end position="539"/>
    </location>
</feature>
<organism evidence="11 12">
    <name type="scientific">Phocaeicola plebeius</name>
    <dbReference type="NCBI Taxonomy" id="310297"/>
    <lineage>
        <taxon>Bacteria</taxon>
        <taxon>Pseudomonadati</taxon>
        <taxon>Bacteroidota</taxon>
        <taxon>Bacteroidia</taxon>
        <taxon>Bacteroidales</taxon>
        <taxon>Bacteroidaceae</taxon>
        <taxon>Phocaeicola</taxon>
    </lineage>
</organism>
<evidence type="ECO:0000256" key="5">
    <source>
        <dbReference type="ARBA" id="ARBA00023295"/>
    </source>
</evidence>
<keyword evidence="3 11" id="KW-0378">Hydrolase</keyword>
<keyword evidence="12" id="KW-1185">Reference proteome</keyword>
<evidence type="ECO:0000256" key="8">
    <source>
        <dbReference type="SAM" id="SignalP"/>
    </source>
</evidence>